<organism evidence="1 2">
    <name type="scientific">Choiromyces venosus 120613-1</name>
    <dbReference type="NCBI Taxonomy" id="1336337"/>
    <lineage>
        <taxon>Eukaryota</taxon>
        <taxon>Fungi</taxon>
        <taxon>Dikarya</taxon>
        <taxon>Ascomycota</taxon>
        <taxon>Pezizomycotina</taxon>
        <taxon>Pezizomycetes</taxon>
        <taxon>Pezizales</taxon>
        <taxon>Tuberaceae</taxon>
        <taxon>Choiromyces</taxon>
    </lineage>
</organism>
<dbReference type="Proteomes" id="UP000276215">
    <property type="component" value="Unassembled WGS sequence"/>
</dbReference>
<dbReference type="AlphaFoldDB" id="A0A3N4J713"/>
<reference evidence="1 2" key="1">
    <citation type="journal article" date="2018" name="Nat. Ecol. Evol.">
        <title>Pezizomycetes genomes reveal the molecular basis of ectomycorrhizal truffle lifestyle.</title>
        <authorList>
            <person name="Murat C."/>
            <person name="Payen T."/>
            <person name="Noel B."/>
            <person name="Kuo A."/>
            <person name="Morin E."/>
            <person name="Chen J."/>
            <person name="Kohler A."/>
            <person name="Krizsan K."/>
            <person name="Balestrini R."/>
            <person name="Da Silva C."/>
            <person name="Montanini B."/>
            <person name="Hainaut M."/>
            <person name="Levati E."/>
            <person name="Barry K.W."/>
            <person name="Belfiori B."/>
            <person name="Cichocki N."/>
            <person name="Clum A."/>
            <person name="Dockter R.B."/>
            <person name="Fauchery L."/>
            <person name="Guy J."/>
            <person name="Iotti M."/>
            <person name="Le Tacon F."/>
            <person name="Lindquist E.A."/>
            <person name="Lipzen A."/>
            <person name="Malagnac F."/>
            <person name="Mello A."/>
            <person name="Molinier V."/>
            <person name="Miyauchi S."/>
            <person name="Poulain J."/>
            <person name="Riccioni C."/>
            <person name="Rubini A."/>
            <person name="Sitrit Y."/>
            <person name="Splivallo R."/>
            <person name="Traeger S."/>
            <person name="Wang M."/>
            <person name="Zifcakova L."/>
            <person name="Wipf D."/>
            <person name="Zambonelli A."/>
            <person name="Paolocci F."/>
            <person name="Nowrousian M."/>
            <person name="Ottonello S."/>
            <person name="Baldrian P."/>
            <person name="Spatafora J.W."/>
            <person name="Henrissat B."/>
            <person name="Nagy L.G."/>
            <person name="Aury J.M."/>
            <person name="Wincker P."/>
            <person name="Grigoriev I.V."/>
            <person name="Bonfante P."/>
            <person name="Martin F.M."/>
        </authorList>
    </citation>
    <scope>NUCLEOTIDE SEQUENCE [LARGE SCALE GENOMIC DNA]</scope>
    <source>
        <strain evidence="1 2">120613-1</strain>
    </source>
</reference>
<protein>
    <submittedName>
        <fullName evidence="1">Uncharacterized protein</fullName>
    </submittedName>
</protein>
<evidence type="ECO:0000313" key="1">
    <source>
        <dbReference type="EMBL" id="RPA92240.1"/>
    </source>
</evidence>
<keyword evidence="2" id="KW-1185">Reference proteome</keyword>
<sequence length="93" mass="10606">MRELHAISRSIDERLSPLPECYGTSSCSSGQLPVSKAQPLNPPFYFLIPPPLSHLSSHFSSHFSLHFSPNLRESYHQHSIFEPLQMAIPHYFT</sequence>
<proteinExistence type="predicted"/>
<name>A0A3N4J713_9PEZI</name>
<evidence type="ECO:0000313" key="2">
    <source>
        <dbReference type="Proteomes" id="UP000276215"/>
    </source>
</evidence>
<gene>
    <name evidence="1" type="ORF">L873DRAFT_1818019</name>
</gene>
<dbReference type="EMBL" id="ML120478">
    <property type="protein sequence ID" value="RPA92240.1"/>
    <property type="molecule type" value="Genomic_DNA"/>
</dbReference>
<accession>A0A3N4J713</accession>